<accession>A0A8B6DBW1</accession>
<dbReference type="SMART" id="SM00225">
    <property type="entry name" value="BTB"/>
    <property type="match status" value="1"/>
</dbReference>
<reference evidence="2" key="1">
    <citation type="submission" date="2018-11" db="EMBL/GenBank/DDBJ databases">
        <authorList>
            <person name="Alioto T."/>
            <person name="Alioto T."/>
        </authorList>
    </citation>
    <scope>NUCLEOTIDE SEQUENCE</scope>
</reference>
<evidence type="ECO:0000259" key="1">
    <source>
        <dbReference type="PROSITE" id="PS50097"/>
    </source>
</evidence>
<gene>
    <name evidence="2" type="ORF">MGAL_10B049776</name>
</gene>
<dbReference type="Gene3D" id="3.30.710.10">
    <property type="entry name" value="Potassium Channel Kv1.1, Chain A"/>
    <property type="match status" value="1"/>
</dbReference>
<dbReference type="OrthoDB" id="10339717at2759"/>
<protein>
    <recommendedName>
        <fullName evidence="1">BTB domain-containing protein</fullName>
    </recommendedName>
</protein>
<dbReference type="Proteomes" id="UP000596742">
    <property type="component" value="Unassembled WGS sequence"/>
</dbReference>
<name>A0A8B6DBW1_MYTGA</name>
<dbReference type="Pfam" id="PF00651">
    <property type="entry name" value="BTB"/>
    <property type="match status" value="1"/>
</dbReference>
<dbReference type="PANTHER" id="PTHR45632">
    <property type="entry name" value="LD33804P"/>
    <property type="match status" value="1"/>
</dbReference>
<sequence length="479" mass="55893">MACSKLNENIKRIKNKGCMEFECIDEVHVVVTENDDFKKLLNQTDEYVVLHSGGESSDVHPKILGMVSKYFNSYFEWHMDVREIDLEENKDPVKDYQSMPTIVHYANTGILRFSPLNAEKLYQVAHYIQCPFVIEECEKVIIRIIQNKDASEILSMINLYDKFQSTKVLKAICEYVSENFVHLSTELLQLCEHNFELLFSNENLSVFRHGIPVDNPDFVLFDIVNKYYKSKENRKVHRKLLQCVDQKYFSNCKRNIEFGDESYGLSAKELLQFSNFEGGIRSDVVCSDIYRYTHDRPQKFSLWFVDWDGVAVLGGMIILYKSGKTVEYNKKPKKCISEAEFCLDKGEVVTAVDLYLGCLVKDLSFKTNFGREIGPFGKRSIGPCGFQRKEMSRGEHSYLHSLRCTIVQLRYNTAISCLNFAWITYPCDEFKEKNIGENVMEVKMEEYISRYMRHNSRTLYRSSISIISNNCRFHRTGYR</sequence>
<dbReference type="SUPFAM" id="SSF54695">
    <property type="entry name" value="POZ domain"/>
    <property type="match status" value="1"/>
</dbReference>
<keyword evidence="3" id="KW-1185">Reference proteome</keyword>
<dbReference type="EMBL" id="UYJE01003160">
    <property type="protein sequence ID" value="VDI17018.1"/>
    <property type="molecule type" value="Genomic_DNA"/>
</dbReference>
<evidence type="ECO:0000313" key="3">
    <source>
        <dbReference type="Proteomes" id="UP000596742"/>
    </source>
</evidence>
<dbReference type="InterPro" id="IPR036404">
    <property type="entry name" value="Jacalin-like_lectin_dom_sf"/>
</dbReference>
<dbReference type="InterPro" id="IPR000210">
    <property type="entry name" value="BTB/POZ_dom"/>
</dbReference>
<comment type="caution">
    <text evidence="2">The sequence shown here is derived from an EMBL/GenBank/DDBJ whole genome shotgun (WGS) entry which is preliminary data.</text>
</comment>
<proteinExistence type="predicted"/>
<evidence type="ECO:0000313" key="2">
    <source>
        <dbReference type="EMBL" id="VDI17018.1"/>
    </source>
</evidence>
<dbReference type="InterPro" id="IPR011333">
    <property type="entry name" value="SKP1/BTB/POZ_sf"/>
</dbReference>
<dbReference type="Gene3D" id="2.100.10.30">
    <property type="entry name" value="Jacalin-like lectin domain"/>
    <property type="match status" value="1"/>
</dbReference>
<dbReference type="Pfam" id="PF01419">
    <property type="entry name" value="Jacalin"/>
    <property type="match status" value="1"/>
</dbReference>
<dbReference type="AlphaFoldDB" id="A0A8B6DBW1"/>
<dbReference type="InterPro" id="IPR001229">
    <property type="entry name" value="Jacalin-like_lectin_dom"/>
</dbReference>
<feature type="domain" description="BTB" evidence="1">
    <location>
        <begin position="44"/>
        <end position="115"/>
    </location>
</feature>
<dbReference type="SUPFAM" id="SSF51101">
    <property type="entry name" value="Mannose-binding lectins"/>
    <property type="match status" value="1"/>
</dbReference>
<dbReference type="PROSITE" id="PS50097">
    <property type="entry name" value="BTB"/>
    <property type="match status" value="1"/>
</dbReference>
<organism evidence="2 3">
    <name type="scientific">Mytilus galloprovincialis</name>
    <name type="common">Mediterranean mussel</name>
    <dbReference type="NCBI Taxonomy" id="29158"/>
    <lineage>
        <taxon>Eukaryota</taxon>
        <taxon>Metazoa</taxon>
        <taxon>Spiralia</taxon>
        <taxon>Lophotrochozoa</taxon>
        <taxon>Mollusca</taxon>
        <taxon>Bivalvia</taxon>
        <taxon>Autobranchia</taxon>
        <taxon>Pteriomorphia</taxon>
        <taxon>Mytilida</taxon>
        <taxon>Mytiloidea</taxon>
        <taxon>Mytilidae</taxon>
        <taxon>Mytilinae</taxon>
        <taxon>Mytilus</taxon>
    </lineage>
</organism>